<proteinExistence type="predicted"/>
<dbReference type="KEGG" id="hbs:IPV69_07460"/>
<evidence type="ECO:0000313" key="1">
    <source>
        <dbReference type="EMBL" id="QOV91188.1"/>
    </source>
</evidence>
<dbReference type="Pfam" id="PF13365">
    <property type="entry name" value="Trypsin_2"/>
    <property type="match status" value="1"/>
</dbReference>
<dbReference type="RefSeq" id="WP_206294363.1">
    <property type="nucleotide sequence ID" value="NZ_CP063458.1"/>
</dbReference>
<gene>
    <name evidence="1" type="ORF">IPV69_07460</name>
</gene>
<sequence>MPIDLSPSEKLAFTTVRIECDTPAGKSTGTGFYFAFCRKGEQFVPAIVTNKHVVAGSTTGRFHLHLSQNPDSVPTTHTGFEVPDFEKQWIGHPNADVDLCVMPIAPLLRFSEQQGKKLFFIPMDEQLLPTANDLGNLMAIEEVVMVGYTNGIWDHVNNMPVFRRGVTATHPNADYCGRKEFMIDAACFPGSSGSPVLLYNFGNYSDRKGNTIIGSRIKLLGILYAGPQHTATGEIAIQTIQTVSKPVAISRIPNNLGVIIKAERLKDFEAILQPPGGGPSSA</sequence>
<accession>A0A7M2X0A1</accession>
<reference evidence="1 2" key="1">
    <citation type="submission" date="2020-10" db="EMBL/GenBank/DDBJ databases">
        <title>Wide distribution of Phycisphaera-like planctomycetes from WD2101 soil group in peatlands and genome analysis of the first cultivated representative.</title>
        <authorList>
            <person name="Dedysh S.N."/>
            <person name="Beletsky A.V."/>
            <person name="Ivanova A."/>
            <person name="Kulichevskaya I.S."/>
            <person name="Suzina N.E."/>
            <person name="Philippov D.A."/>
            <person name="Rakitin A.L."/>
            <person name="Mardanov A.V."/>
            <person name="Ravin N.V."/>
        </authorList>
    </citation>
    <scope>NUCLEOTIDE SEQUENCE [LARGE SCALE GENOMIC DNA]</scope>
    <source>
        <strain evidence="1 2">M1803</strain>
    </source>
</reference>
<protein>
    <submittedName>
        <fullName evidence="1">Trypsin-like peptidase domain-containing protein</fullName>
    </submittedName>
</protein>
<keyword evidence="2" id="KW-1185">Reference proteome</keyword>
<dbReference type="Proteomes" id="UP000593765">
    <property type="component" value="Chromosome"/>
</dbReference>
<name>A0A7M2X0A1_9BACT</name>
<organism evidence="1 2">
    <name type="scientific">Humisphaera borealis</name>
    <dbReference type="NCBI Taxonomy" id="2807512"/>
    <lineage>
        <taxon>Bacteria</taxon>
        <taxon>Pseudomonadati</taxon>
        <taxon>Planctomycetota</taxon>
        <taxon>Phycisphaerae</taxon>
        <taxon>Tepidisphaerales</taxon>
        <taxon>Tepidisphaeraceae</taxon>
        <taxon>Humisphaera</taxon>
    </lineage>
</organism>
<evidence type="ECO:0000313" key="2">
    <source>
        <dbReference type="Proteomes" id="UP000593765"/>
    </source>
</evidence>
<dbReference type="SUPFAM" id="SSF50494">
    <property type="entry name" value="Trypsin-like serine proteases"/>
    <property type="match status" value="1"/>
</dbReference>
<dbReference type="AlphaFoldDB" id="A0A7M2X0A1"/>
<dbReference type="EMBL" id="CP063458">
    <property type="protein sequence ID" value="QOV91188.1"/>
    <property type="molecule type" value="Genomic_DNA"/>
</dbReference>
<dbReference type="InterPro" id="IPR009003">
    <property type="entry name" value="Peptidase_S1_PA"/>
</dbReference>
<dbReference type="Gene3D" id="2.40.10.120">
    <property type="match status" value="1"/>
</dbReference>